<evidence type="ECO:0000313" key="2">
    <source>
        <dbReference type="EMBL" id="WDE98564.1"/>
    </source>
</evidence>
<evidence type="ECO:0000313" key="3">
    <source>
        <dbReference type="Proteomes" id="UP001214250"/>
    </source>
</evidence>
<gene>
    <name evidence="2" type="ORF">PQO03_12010</name>
</gene>
<protein>
    <recommendedName>
        <fullName evidence="4">PhoD-like phosphatase metallophosphatase domain-containing protein</fullName>
    </recommendedName>
</protein>
<keyword evidence="1" id="KW-0732">Signal</keyword>
<accession>A0ABY7VZ63</accession>
<dbReference type="InterPro" id="IPR029052">
    <property type="entry name" value="Metallo-depent_PP-like"/>
</dbReference>
<keyword evidence="3" id="KW-1185">Reference proteome</keyword>
<name>A0ABY7VZ63_9BACT</name>
<sequence>MNFKMSLLGLSLSLLSSVNLSASSIDYNPLPFGDSARAKVLETLTTGKWWEKKANNIHQKFIAERERSKAIGFAFYAQDHGVLKLTLQCFPLLPEEPKSITLEIKEKGQWKKLATQPVLYPGWDSHFRIENWDSSKTVDYRVKLGELSTFEGTFRSDPKDKKEITVASMSCNSPHDETPYQRAEYIKNLKVHNPDLLFFAGDQSYNHKEHTYAFLQFGVQFAEIMKDRPTIMIPDDHDIGQANFWGNGGTVADHTDGSSGGYYYPSSYVKMVERQQTFNLPDAYDPTPIKHGIGVYYTDLNVGGIDFAIIEDRKFKTGPKGTIPKMGPRPDHINDPSYDREAVDLPGLKLLGDRQLKFLNQWSQDWTGAQMKAVLSQTAFTGAVHKHGKLKNRLLADLDSNAWPQTGRNNALREIRRGLATHLCGDQHLGVSVQHGIDNFRDGPYAFTNPALVNTIYGRWWWPENEQAGSGEKIDGPLPWTGDYLDGLGNKVTMLAYANPKYATMRELRNNRTSRADGYGLVRFNKSNNKVTFECWPRFCDVRKGDSVQFPGWPISFQMEENDGRKIVGHLPTLSFNIENPVVQVIEEATGEILYTRRIQGKEFSAPVYAQGKYTIKAGLGKADQWSQKSLQTNSSQTIAVELK</sequence>
<feature type="signal peptide" evidence="1">
    <location>
        <begin position="1"/>
        <end position="22"/>
    </location>
</feature>
<dbReference type="InterPro" id="IPR038607">
    <property type="entry name" value="PhoD-like_sf"/>
</dbReference>
<dbReference type="PANTHER" id="PTHR43606:SF2">
    <property type="entry name" value="ALKALINE PHOSPHATASE FAMILY PROTEIN (AFU_ORTHOLOGUE AFUA_5G03860)"/>
    <property type="match status" value="1"/>
</dbReference>
<dbReference type="PANTHER" id="PTHR43606">
    <property type="entry name" value="PHOSPHATASE, PUTATIVE (AFU_ORTHOLOGUE AFUA_6G08710)-RELATED"/>
    <property type="match status" value="1"/>
</dbReference>
<dbReference type="RefSeq" id="WP_274153435.1">
    <property type="nucleotide sequence ID" value="NZ_CP117812.1"/>
</dbReference>
<dbReference type="Gene3D" id="3.60.21.70">
    <property type="entry name" value="PhoD-like phosphatase"/>
    <property type="match status" value="1"/>
</dbReference>
<feature type="chain" id="PRO_5045465967" description="PhoD-like phosphatase metallophosphatase domain-containing protein" evidence="1">
    <location>
        <begin position="23"/>
        <end position="644"/>
    </location>
</feature>
<dbReference type="SUPFAM" id="SSF56300">
    <property type="entry name" value="Metallo-dependent phosphatases"/>
    <property type="match status" value="1"/>
</dbReference>
<reference evidence="2 3" key="1">
    <citation type="submission" date="2023-02" db="EMBL/GenBank/DDBJ databases">
        <title>Genome sequence of Lentisphaera profundi SAORIC-696.</title>
        <authorList>
            <person name="Kim e."/>
            <person name="Cho J.-C."/>
            <person name="Choi A."/>
            <person name="Kang I."/>
        </authorList>
    </citation>
    <scope>NUCLEOTIDE SEQUENCE [LARGE SCALE GENOMIC DNA]</scope>
    <source>
        <strain evidence="2 3">SAORIC-696</strain>
    </source>
</reference>
<evidence type="ECO:0000256" key="1">
    <source>
        <dbReference type="SAM" id="SignalP"/>
    </source>
</evidence>
<dbReference type="Proteomes" id="UP001214250">
    <property type="component" value="Chromosome 2"/>
</dbReference>
<evidence type="ECO:0008006" key="4">
    <source>
        <dbReference type="Google" id="ProtNLM"/>
    </source>
</evidence>
<organism evidence="2 3">
    <name type="scientific">Lentisphaera profundi</name>
    <dbReference type="NCBI Taxonomy" id="1658616"/>
    <lineage>
        <taxon>Bacteria</taxon>
        <taxon>Pseudomonadati</taxon>
        <taxon>Lentisphaerota</taxon>
        <taxon>Lentisphaeria</taxon>
        <taxon>Lentisphaerales</taxon>
        <taxon>Lentisphaeraceae</taxon>
        <taxon>Lentisphaera</taxon>
    </lineage>
</organism>
<proteinExistence type="predicted"/>
<dbReference type="InterPro" id="IPR052900">
    <property type="entry name" value="Phospholipid_Metab_Enz"/>
</dbReference>
<dbReference type="EMBL" id="CP117812">
    <property type="protein sequence ID" value="WDE98564.1"/>
    <property type="molecule type" value="Genomic_DNA"/>
</dbReference>